<accession>A0ABT4HXL3</accession>
<keyword evidence="1" id="KW-1133">Transmembrane helix</keyword>
<comment type="caution">
    <text evidence="2">The sequence shown here is derived from an EMBL/GenBank/DDBJ whole genome shotgun (WGS) entry which is preliminary data.</text>
</comment>
<name>A0ABT4HXL3_9BACL</name>
<gene>
    <name evidence="2" type="ORF">O0535_10045</name>
</gene>
<feature type="transmembrane region" description="Helical" evidence="1">
    <location>
        <begin position="20"/>
        <end position="42"/>
    </location>
</feature>
<evidence type="ECO:0000313" key="3">
    <source>
        <dbReference type="Proteomes" id="UP001067708"/>
    </source>
</evidence>
<keyword evidence="1" id="KW-0472">Membrane</keyword>
<proteinExistence type="predicted"/>
<evidence type="ECO:0000313" key="2">
    <source>
        <dbReference type="EMBL" id="MCZ0831119.1"/>
    </source>
</evidence>
<reference evidence="2" key="1">
    <citation type="submission" date="2022-09" db="EMBL/GenBank/DDBJ databases">
        <title>Genome analysis and characterization of larvicidal activity of Brevibacillus strains.</title>
        <authorList>
            <person name="Patrusheva E.V."/>
            <person name="Izotova A.O."/>
            <person name="Toshchakov S.V."/>
            <person name="Sineoky S.P."/>
        </authorList>
    </citation>
    <scope>NUCLEOTIDE SEQUENCE</scope>
    <source>
        <strain evidence="2">VKPM_B-13244</strain>
    </source>
</reference>
<keyword evidence="3" id="KW-1185">Reference proteome</keyword>
<protein>
    <submittedName>
        <fullName evidence="2">Uncharacterized protein</fullName>
    </submittedName>
</protein>
<organism evidence="2 3">
    <name type="scientific">Brevibacillus halotolerans</name>
    <dbReference type="NCBI Taxonomy" id="1507437"/>
    <lineage>
        <taxon>Bacteria</taxon>
        <taxon>Bacillati</taxon>
        <taxon>Bacillota</taxon>
        <taxon>Bacilli</taxon>
        <taxon>Bacillales</taxon>
        <taxon>Paenibacillaceae</taxon>
        <taxon>Brevibacillus</taxon>
    </lineage>
</organism>
<dbReference type="Proteomes" id="UP001067708">
    <property type="component" value="Unassembled WGS sequence"/>
</dbReference>
<evidence type="ECO:0000256" key="1">
    <source>
        <dbReference type="SAM" id="Phobius"/>
    </source>
</evidence>
<dbReference type="EMBL" id="JAPTNG010000006">
    <property type="protein sequence ID" value="MCZ0831119.1"/>
    <property type="molecule type" value="Genomic_DNA"/>
</dbReference>
<keyword evidence="1" id="KW-0812">Transmembrane</keyword>
<sequence length="53" mass="6031">MKQKLPPPQLPQNDVLIWQFLLRIVILQSIHICLSGVGLRLGKSKLGSRLQKK</sequence>